<evidence type="ECO:0000256" key="6">
    <source>
        <dbReference type="ARBA" id="ARBA00023136"/>
    </source>
</evidence>
<feature type="transmembrane region" description="Helical" evidence="7">
    <location>
        <begin position="235"/>
        <end position="254"/>
    </location>
</feature>
<feature type="transmembrane region" description="Helical" evidence="7">
    <location>
        <begin position="6"/>
        <end position="28"/>
    </location>
</feature>
<sequence>MRVLEVFTVFLRLGLTSFGGPVAHLGFFRSEFVERRRWLTEAAYADVVALAQFLPGPASSQVGLTVGLLRGGWGGALAAWLAFTGPSALLMAAFALGLARVGDVSGAGWLAGLKVAAVAVVAQAVAGMWGSLVAGPDAGSASGRLRAALALGVAALLVVVPGPLAQVGALLACALAGWRWLPAAPRMVGAQTVGALPPVPVSRRTGAALLGLFGALLVLLPALSSRGPGWGIVDATFRAGALVFGGGHVVLPLLEAGFVPHFLPHETFVAGYGAANAVPGPLFTFASYLGAAQHTLPAGVGALLATLGVFLPGALLMLGALPFWAGLASNPAARSAMAGLNAGVVGLLLAALYSPVFTSAVTSGLHLALALLAYAALTAARVPAWAVVAGCALVGQVLL</sequence>
<dbReference type="Proteomes" id="UP001597475">
    <property type="component" value="Unassembled WGS sequence"/>
</dbReference>
<evidence type="ECO:0000313" key="9">
    <source>
        <dbReference type="Proteomes" id="UP001597475"/>
    </source>
</evidence>
<comment type="subcellular location">
    <subcellularLocation>
        <location evidence="1">Cell membrane</location>
        <topology evidence="1">Multi-pass membrane protein</topology>
    </subcellularLocation>
</comment>
<dbReference type="NCBIfam" id="TIGR00937">
    <property type="entry name" value="2A51"/>
    <property type="match status" value="1"/>
</dbReference>
<dbReference type="Pfam" id="PF02417">
    <property type="entry name" value="Chromate_transp"/>
    <property type="match status" value="2"/>
</dbReference>
<evidence type="ECO:0000256" key="3">
    <source>
        <dbReference type="ARBA" id="ARBA00022475"/>
    </source>
</evidence>
<feature type="transmembrane region" description="Helical" evidence="7">
    <location>
        <begin position="302"/>
        <end position="324"/>
    </location>
</feature>
<accession>A0ABW5P072</accession>
<evidence type="ECO:0000256" key="2">
    <source>
        <dbReference type="ARBA" id="ARBA00005262"/>
    </source>
</evidence>
<dbReference type="PIRSF" id="PIRSF004810">
    <property type="entry name" value="ChrA"/>
    <property type="match status" value="1"/>
</dbReference>
<dbReference type="PANTHER" id="PTHR33567:SF3">
    <property type="entry name" value="CHROMATE ION TRANSPORTER (EUROFUNG)"/>
    <property type="match status" value="1"/>
</dbReference>
<feature type="transmembrane region" description="Helical" evidence="7">
    <location>
        <begin position="147"/>
        <end position="178"/>
    </location>
</feature>
<dbReference type="EMBL" id="JBHUMK010000014">
    <property type="protein sequence ID" value="MFD2608687.1"/>
    <property type="molecule type" value="Genomic_DNA"/>
</dbReference>
<name>A0ABW5P072_9DEIO</name>
<feature type="transmembrane region" description="Helical" evidence="7">
    <location>
        <begin position="368"/>
        <end position="394"/>
    </location>
</feature>
<evidence type="ECO:0000256" key="5">
    <source>
        <dbReference type="ARBA" id="ARBA00022989"/>
    </source>
</evidence>
<evidence type="ECO:0000313" key="8">
    <source>
        <dbReference type="EMBL" id="MFD2608687.1"/>
    </source>
</evidence>
<dbReference type="InterPro" id="IPR014047">
    <property type="entry name" value="Chr_Tranpt_l_chain"/>
</dbReference>
<comment type="caution">
    <text evidence="8">The sequence shown here is derived from an EMBL/GenBank/DDBJ whole genome shotgun (WGS) entry which is preliminary data.</text>
</comment>
<evidence type="ECO:0000256" key="7">
    <source>
        <dbReference type="SAM" id="Phobius"/>
    </source>
</evidence>
<evidence type="ECO:0000256" key="1">
    <source>
        <dbReference type="ARBA" id="ARBA00004651"/>
    </source>
</evidence>
<evidence type="ECO:0000256" key="4">
    <source>
        <dbReference type="ARBA" id="ARBA00022692"/>
    </source>
</evidence>
<keyword evidence="5 7" id="KW-1133">Transmembrane helix</keyword>
<dbReference type="RefSeq" id="WP_386843432.1">
    <property type="nucleotide sequence ID" value="NZ_JBHUMK010000014.1"/>
</dbReference>
<comment type="similarity">
    <text evidence="2">Belongs to the chromate ion transporter (CHR) (TC 2.A.51) family.</text>
</comment>
<reference evidence="9" key="1">
    <citation type="journal article" date="2019" name="Int. J. Syst. Evol. Microbiol.">
        <title>The Global Catalogue of Microorganisms (GCM) 10K type strain sequencing project: providing services to taxonomists for standard genome sequencing and annotation.</title>
        <authorList>
            <consortium name="The Broad Institute Genomics Platform"/>
            <consortium name="The Broad Institute Genome Sequencing Center for Infectious Disease"/>
            <person name="Wu L."/>
            <person name="Ma J."/>
        </authorList>
    </citation>
    <scope>NUCLEOTIDE SEQUENCE [LARGE SCALE GENOMIC DNA]</scope>
    <source>
        <strain evidence="9">KCTC 33842</strain>
    </source>
</reference>
<proteinExistence type="inferred from homology"/>
<gene>
    <name evidence="8" type="primary">chrA</name>
    <name evidence="8" type="ORF">ACFSR9_04425</name>
</gene>
<keyword evidence="3" id="KW-1003">Cell membrane</keyword>
<feature type="transmembrane region" description="Helical" evidence="7">
    <location>
        <begin position="206"/>
        <end position="223"/>
    </location>
</feature>
<protein>
    <submittedName>
        <fullName evidence="8">Chromate efflux transporter</fullName>
    </submittedName>
</protein>
<keyword evidence="4 7" id="KW-0812">Transmembrane</keyword>
<organism evidence="8 9">
    <name type="scientific">Deinococcus taklimakanensis</name>
    <dbReference type="NCBI Taxonomy" id="536443"/>
    <lineage>
        <taxon>Bacteria</taxon>
        <taxon>Thermotogati</taxon>
        <taxon>Deinococcota</taxon>
        <taxon>Deinococci</taxon>
        <taxon>Deinococcales</taxon>
        <taxon>Deinococcaceae</taxon>
        <taxon>Deinococcus</taxon>
    </lineage>
</organism>
<dbReference type="PANTHER" id="PTHR33567">
    <property type="entry name" value="CHROMATE ION TRANSPORTER (EUROFUNG)"/>
    <property type="match status" value="1"/>
</dbReference>
<keyword evidence="6 7" id="KW-0472">Membrane</keyword>
<dbReference type="InterPro" id="IPR003370">
    <property type="entry name" value="Chromate_transpt"/>
</dbReference>
<feature type="transmembrane region" description="Helical" evidence="7">
    <location>
        <begin position="111"/>
        <end position="135"/>
    </location>
</feature>
<feature type="transmembrane region" description="Helical" evidence="7">
    <location>
        <begin position="77"/>
        <end position="99"/>
    </location>
</feature>
<feature type="transmembrane region" description="Helical" evidence="7">
    <location>
        <begin position="336"/>
        <end position="356"/>
    </location>
</feature>
<keyword evidence="9" id="KW-1185">Reference proteome</keyword>